<keyword evidence="8" id="KW-1185">Reference proteome</keyword>
<proteinExistence type="inferred from homology"/>
<dbReference type="InterPro" id="IPR003439">
    <property type="entry name" value="ABC_transporter-like_ATP-bd"/>
</dbReference>
<dbReference type="Gene3D" id="3.40.50.300">
    <property type="entry name" value="P-loop containing nucleotide triphosphate hydrolases"/>
    <property type="match status" value="1"/>
</dbReference>
<evidence type="ECO:0000256" key="1">
    <source>
        <dbReference type="ARBA" id="ARBA00005417"/>
    </source>
</evidence>
<keyword evidence="3" id="KW-0547">Nucleotide-binding</keyword>
<gene>
    <name evidence="7" type="ORF">GA0061075_102125</name>
    <name evidence="6" type="ORF">HF960_00370</name>
</gene>
<feature type="domain" description="ABC transporter" evidence="5">
    <location>
        <begin position="2"/>
        <end position="233"/>
    </location>
</feature>
<dbReference type="InterPro" id="IPR050153">
    <property type="entry name" value="Metal_Ion_Import_ABC"/>
</dbReference>
<evidence type="ECO:0000313" key="8">
    <source>
        <dbReference type="Proteomes" id="UP000182448"/>
    </source>
</evidence>
<sequence length="244" mass="26571">MLQINDLTVAYSNVPVFKDLSVKFSPGKITGIIGPNGAGKSTLIKGALGLVRHSGQTTLDGVAVNRVRQKIAYVEQRAALDLTFPISVFEVVLTGTYGKLGLFKSPGREEKEAARNALKQVNLSEFEHRQIGELSGGQLQRVFVARAIVQQADVVILDEPFVGIDMKSEEEIMNVLRGWRDDGKSIIVVHHDLNKVAAYFDDLLIMNHGIIAHGPVATVYTQENMQQAFSADLSAVLFNKIAGG</sequence>
<reference evidence="7 8" key="1">
    <citation type="submission" date="2016-08" db="EMBL/GenBank/DDBJ databases">
        <authorList>
            <person name="Varghese N."/>
            <person name="Submissions Spin"/>
        </authorList>
    </citation>
    <scope>NUCLEOTIDE SEQUENCE [LARGE SCALE GENOMIC DNA]</scope>
    <source>
        <strain evidence="7 8">R-53116</strain>
    </source>
</reference>
<dbReference type="Pfam" id="PF00005">
    <property type="entry name" value="ABC_tran"/>
    <property type="match status" value="1"/>
</dbReference>
<accession>A0A4Y4G885</accession>
<dbReference type="InterPro" id="IPR017871">
    <property type="entry name" value="ABC_transporter-like_CS"/>
</dbReference>
<evidence type="ECO:0000313" key="7">
    <source>
        <dbReference type="EMBL" id="SCB78608.1"/>
    </source>
</evidence>
<dbReference type="EMBL" id="JAAXPM010000001">
    <property type="protein sequence ID" value="NKY66169.1"/>
    <property type="molecule type" value="Genomic_DNA"/>
</dbReference>
<evidence type="ECO:0000256" key="4">
    <source>
        <dbReference type="ARBA" id="ARBA00022840"/>
    </source>
</evidence>
<evidence type="ECO:0000313" key="9">
    <source>
        <dbReference type="Proteomes" id="UP000585749"/>
    </source>
</evidence>
<dbReference type="PANTHER" id="PTHR42734">
    <property type="entry name" value="METAL TRANSPORT SYSTEM ATP-BINDING PROTEIN TM_0124-RELATED"/>
    <property type="match status" value="1"/>
</dbReference>
<evidence type="ECO:0000313" key="6">
    <source>
        <dbReference type="EMBL" id="NKY66169.1"/>
    </source>
</evidence>
<dbReference type="InterPro" id="IPR027417">
    <property type="entry name" value="P-loop_NTPase"/>
</dbReference>
<keyword evidence="2" id="KW-0813">Transport</keyword>
<dbReference type="SMART" id="SM00382">
    <property type="entry name" value="AAA"/>
    <property type="match status" value="1"/>
</dbReference>
<dbReference type="PROSITE" id="PS50893">
    <property type="entry name" value="ABC_TRANSPORTER_2"/>
    <property type="match status" value="1"/>
</dbReference>
<keyword evidence="4 6" id="KW-0067">ATP-binding</keyword>
<organism evidence="6 9">
    <name type="scientific">Weissella hellenica</name>
    <dbReference type="NCBI Taxonomy" id="46256"/>
    <lineage>
        <taxon>Bacteria</taxon>
        <taxon>Bacillati</taxon>
        <taxon>Bacillota</taxon>
        <taxon>Bacilli</taxon>
        <taxon>Lactobacillales</taxon>
        <taxon>Lactobacillaceae</taxon>
        <taxon>Weissella</taxon>
    </lineage>
</organism>
<dbReference type="GO" id="GO:0016887">
    <property type="term" value="F:ATP hydrolysis activity"/>
    <property type="evidence" value="ECO:0007669"/>
    <property type="project" value="InterPro"/>
</dbReference>
<dbReference type="CDD" id="cd03235">
    <property type="entry name" value="ABC_Metallic_Cations"/>
    <property type="match status" value="1"/>
</dbReference>
<dbReference type="FunFam" id="3.40.50.300:FF:000134">
    <property type="entry name" value="Iron-enterobactin ABC transporter ATP-binding protein"/>
    <property type="match status" value="1"/>
</dbReference>
<dbReference type="Proteomes" id="UP000585749">
    <property type="component" value="Unassembled WGS sequence"/>
</dbReference>
<reference evidence="6 9" key="2">
    <citation type="submission" date="2020-04" db="EMBL/GenBank/DDBJ databases">
        <title>MicrobeNet Type strains.</title>
        <authorList>
            <person name="Nicholson A.C."/>
        </authorList>
    </citation>
    <scope>NUCLEOTIDE SEQUENCE [LARGE SCALE GENOMIC DNA]</scope>
    <source>
        <strain evidence="6 9">CCUG 33494</strain>
    </source>
</reference>
<evidence type="ECO:0000256" key="3">
    <source>
        <dbReference type="ARBA" id="ARBA00022741"/>
    </source>
</evidence>
<dbReference type="PANTHER" id="PTHR42734:SF5">
    <property type="entry name" value="IRON TRANSPORT SYSTEM ATP-BINDING PROTEIN HI_0361-RELATED"/>
    <property type="match status" value="1"/>
</dbReference>
<dbReference type="AlphaFoldDB" id="A0A4Y4G885"/>
<name>A0A4Y4G885_WEIHE</name>
<protein>
    <submittedName>
        <fullName evidence="7">Iron/zinc/copper transport system ATP-binding protein</fullName>
    </submittedName>
    <submittedName>
        <fullName evidence="6">Metal ABC transporter ATP-binding protein</fullName>
    </submittedName>
</protein>
<comment type="similarity">
    <text evidence="1">Belongs to the ABC transporter superfamily.</text>
</comment>
<dbReference type="Proteomes" id="UP000182448">
    <property type="component" value="Unassembled WGS sequence"/>
</dbReference>
<evidence type="ECO:0000259" key="5">
    <source>
        <dbReference type="PROSITE" id="PS50893"/>
    </source>
</evidence>
<comment type="caution">
    <text evidence="6">The sequence shown here is derived from an EMBL/GenBank/DDBJ whole genome shotgun (WGS) entry which is preliminary data.</text>
</comment>
<dbReference type="EMBL" id="FMAW01000002">
    <property type="protein sequence ID" value="SCB78608.1"/>
    <property type="molecule type" value="Genomic_DNA"/>
</dbReference>
<dbReference type="GO" id="GO:0005524">
    <property type="term" value="F:ATP binding"/>
    <property type="evidence" value="ECO:0007669"/>
    <property type="project" value="UniProtKB-KW"/>
</dbReference>
<dbReference type="RefSeq" id="WP_074426826.1">
    <property type="nucleotide sequence ID" value="NZ_BJEG01000001.1"/>
</dbReference>
<dbReference type="SUPFAM" id="SSF52540">
    <property type="entry name" value="P-loop containing nucleoside triphosphate hydrolases"/>
    <property type="match status" value="1"/>
</dbReference>
<dbReference type="PROSITE" id="PS00211">
    <property type="entry name" value="ABC_TRANSPORTER_1"/>
    <property type="match status" value="1"/>
</dbReference>
<dbReference type="InterPro" id="IPR003593">
    <property type="entry name" value="AAA+_ATPase"/>
</dbReference>
<evidence type="ECO:0000256" key="2">
    <source>
        <dbReference type="ARBA" id="ARBA00022448"/>
    </source>
</evidence>
<dbReference type="OrthoDB" id="9806726at2"/>